<feature type="non-terminal residue" evidence="1">
    <location>
        <position position="61"/>
    </location>
</feature>
<dbReference type="AlphaFoldDB" id="A0A165YAI5"/>
<evidence type="ECO:0000313" key="2">
    <source>
        <dbReference type="Proteomes" id="UP000076532"/>
    </source>
</evidence>
<dbReference type="Proteomes" id="UP000076532">
    <property type="component" value="Unassembled WGS sequence"/>
</dbReference>
<keyword evidence="2" id="KW-1185">Reference proteome</keyword>
<dbReference type="EMBL" id="KV417702">
    <property type="protein sequence ID" value="KZP09366.1"/>
    <property type="molecule type" value="Genomic_DNA"/>
</dbReference>
<proteinExistence type="predicted"/>
<reference evidence="1 2" key="1">
    <citation type="journal article" date="2016" name="Mol. Biol. Evol.">
        <title>Comparative Genomics of Early-Diverging Mushroom-Forming Fungi Provides Insights into the Origins of Lignocellulose Decay Capabilities.</title>
        <authorList>
            <person name="Nagy L.G."/>
            <person name="Riley R."/>
            <person name="Tritt A."/>
            <person name="Adam C."/>
            <person name="Daum C."/>
            <person name="Floudas D."/>
            <person name="Sun H."/>
            <person name="Yadav J.S."/>
            <person name="Pangilinan J."/>
            <person name="Larsson K.H."/>
            <person name="Matsuura K."/>
            <person name="Barry K."/>
            <person name="Labutti K."/>
            <person name="Kuo R."/>
            <person name="Ohm R.A."/>
            <person name="Bhattacharya S.S."/>
            <person name="Shirouzu T."/>
            <person name="Yoshinaga Y."/>
            <person name="Martin F.M."/>
            <person name="Grigoriev I.V."/>
            <person name="Hibbett D.S."/>
        </authorList>
    </citation>
    <scope>NUCLEOTIDE SEQUENCE [LARGE SCALE GENOMIC DNA]</scope>
    <source>
        <strain evidence="1 2">CBS 109695</strain>
    </source>
</reference>
<protein>
    <submittedName>
        <fullName evidence="1">Uncharacterized protein</fullName>
    </submittedName>
</protein>
<name>A0A165YAI5_9AGAM</name>
<sequence length="61" mass="6649">MMRFTPAQCLVTFEAIIVKEGLHSTLRSAFGPMESARLPVVRSPCRIALEDMSARGLVVAS</sequence>
<gene>
    <name evidence="1" type="ORF">FIBSPDRAFT_873672</name>
</gene>
<organism evidence="1 2">
    <name type="scientific">Athelia psychrophila</name>
    <dbReference type="NCBI Taxonomy" id="1759441"/>
    <lineage>
        <taxon>Eukaryota</taxon>
        <taxon>Fungi</taxon>
        <taxon>Dikarya</taxon>
        <taxon>Basidiomycota</taxon>
        <taxon>Agaricomycotina</taxon>
        <taxon>Agaricomycetes</taxon>
        <taxon>Agaricomycetidae</taxon>
        <taxon>Atheliales</taxon>
        <taxon>Atheliaceae</taxon>
        <taxon>Athelia</taxon>
    </lineage>
</organism>
<evidence type="ECO:0000313" key="1">
    <source>
        <dbReference type="EMBL" id="KZP09366.1"/>
    </source>
</evidence>
<accession>A0A165YAI5</accession>